<evidence type="ECO:0000313" key="1">
    <source>
        <dbReference type="Ensembl" id="ENSACOP00000011146.1"/>
    </source>
</evidence>
<evidence type="ECO:0000313" key="2">
    <source>
        <dbReference type="Proteomes" id="UP000694522"/>
    </source>
</evidence>
<dbReference type="Proteomes" id="UP000694522">
    <property type="component" value="Unplaced"/>
</dbReference>
<name>A0A8B9FSB7_9PSIT</name>
<sequence length="190" mass="20332">MDPGERSCFQPLFGVGPLLRACSSSGNRCTASSSIASPWICLCLDGSCREQREEQSPAGTWATSTCPFLPPLLPEQLQLPEPPHFRGRNSHIPAPHVPAPHIPAPHIPAPHIPAPHIPAPHIPAPHIPVPQIPAPRIPAPHIPAPHIPAPHIPAPHIPAPHIPAPHIPAPHIPAPHIPSLFRHTQPVSMF</sequence>
<keyword evidence="2" id="KW-1185">Reference proteome</keyword>
<accession>A0A8B9FSB7</accession>
<dbReference type="AlphaFoldDB" id="A0A8B9FSB7"/>
<reference evidence="1" key="2">
    <citation type="submission" date="2025-09" db="UniProtKB">
        <authorList>
            <consortium name="Ensembl"/>
        </authorList>
    </citation>
    <scope>IDENTIFICATION</scope>
</reference>
<protein>
    <submittedName>
        <fullName evidence="1">Uncharacterized protein</fullName>
    </submittedName>
</protein>
<reference evidence="1" key="1">
    <citation type="submission" date="2025-08" db="UniProtKB">
        <authorList>
            <consortium name="Ensembl"/>
        </authorList>
    </citation>
    <scope>IDENTIFICATION</scope>
</reference>
<dbReference type="Ensembl" id="ENSACOT00000011545.1">
    <property type="protein sequence ID" value="ENSACOP00000011146.1"/>
    <property type="gene ID" value="ENSACOG00000007752.1"/>
</dbReference>
<organism evidence="1 2">
    <name type="scientific">Amazona collaria</name>
    <name type="common">yellow-billed parrot</name>
    <dbReference type="NCBI Taxonomy" id="241587"/>
    <lineage>
        <taxon>Eukaryota</taxon>
        <taxon>Metazoa</taxon>
        <taxon>Chordata</taxon>
        <taxon>Craniata</taxon>
        <taxon>Vertebrata</taxon>
        <taxon>Euteleostomi</taxon>
        <taxon>Archelosauria</taxon>
        <taxon>Archosauria</taxon>
        <taxon>Dinosauria</taxon>
        <taxon>Saurischia</taxon>
        <taxon>Theropoda</taxon>
        <taxon>Coelurosauria</taxon>
        <taxon>Aves</taxon>
        <taxon>Neognathae</taxon>
        <taxon>Neoaves</taxon>
        <taxon>Telluraves</taxon>
        <taxon>Australaves</taxon>
        <taxon>Psittaciformes</taxon>
        <taxon>Psittacidae</taxon>
        <taxon>Amazona</taxon>
    </lineage>
</organism>
<proteinExistence type="predicted"/>